<dbReference type="InterPro" id="IPR007527">
    <property type="entry name" value="Znf_SWIM"/>
</dbReference>
<dbReference type="RefSeq" id="WP_208644658.1">
    <property type="nucleotide sequence ID" value="NZ_RBWW01000001.1"/>
</dbReference>
<evidence type="ECO:0000259" key="2">
    <source>
        <dbReference type="PROSITE" id="PS50966"/>
    </source>
</evidence>
<dbReference type="EMBL" id="RBWW01000001">
    <property type="protein sequence ID" value="RKS81529.1"/>
    <property type="molecule type" value="Genomic_DNA"/>
</dbReference>
<dbReference type="PROSITE" id="PS50966">
    <property type="entry name" value="ZF_SWIM"/>
    <property type="match status" value="1"/>
</dbReference>
<name>A0A495R2S3_9EURY</name>
<comment type="caution">
    <text evidence="3">The sequence shown here is derived from an EMBL/GenBank/DDBJ whole genome shotgun (WGS) entry which is preliminary data.</text>
</comment>
<keyword evidence="1" id="KW-0479">Metal-binding</keyword>
<keyword evidence="1" id="KW-0862">Zinc</keyword>
<proteinExistence type="predicted"/>
<dbReference type="Proteomes" id="UP000268233">
    <property type="component" value="Unassembled WGS sequence"/>
</dbReference>
<sequence length="153" mass="17069">MPTTTAERHESTDLEQRDVRALTEYMTTLPLWGDVYSVTTESGSEYRVDAFEGRCTCPDHDYREVRCKHIRRVAFATGNRPIPAWVDADEVDAQLGQHVEETPKVAATDGGVTLDSFGADDRPEDCDCAELSGDFPCWPCVRDGRRDLPGEGE</sequence>
<dbReference type="Pfam" id="PF04434">
    <property type="entry name" value="SWIM"/>
    <property type="match status" value="1"/>
</dbReference>
<reference evidence="3 4" key="1">
    <citation type="submission" date="2018-10" db="EMBL/GenBank/DDBJ databases">
        <title>Genomic Encyclopedia of Archaeal and Bacterial Type Strains, Phase II (KMG-II): from individual species to whole genera.</title>
        <authorList>
            <person name="Goeker M."/>
        </authorList>
    </citation>
    <scope>NUCLEOTIDE SEQUENCE [LARGE SCALE GENOMIC DNA]</scope>
    <source>
        <strain evidence="3 4">DSM 11927</strain>
    </source>
</reference>
<dbReference type="GO" id="GO:0008270">
    <property type="term" value="F:zinc ion binding"/>
    <property type="evidence" value="ECO:0007669"/>
    <property type="project" value="UniProtKB-KW"/>
</dbReference>
<keyword evidence="4" id="KW-1185">Reference proteome</keyword>
<dbReference type="AlphaFoldDB" id="A0A495R2S3"/>
<evidence type="ECO:0000313" key="4">
    <source>
        <dbReference type="Proteomes" id="UP000268233"/>
    </source>
</evidence>
<keyword evidence="1" id="KW-0863">Zinc-finger</keyword>
<evidence type="ECO:0000313" key="3">
    <source>
        <dbReference type="EMBL" id="RKS81529.1"/>
    </source>
</evidence>
<organism evidence="3 4">
    <name type="scientific">Haloarcula quadrata</name>
    <dbReference type="NCBI Taxonomy" id="182779"/>
    <lineage>
        <taxon>Archaea</taxon>
        <taxon>Methanobacteriati</taxon>
        <taxon>Methanobacteriota</taxon>
        <taxon>Stenosarchaea group</taxon>
        <taxon>Halobacteria</taxon>
        <taxon>Halobacteriales</taxon>
        <taxon>Haloarculaceae</taxon>
        <taxon>Haloarcula</taxon>
    </lineage>
</organism>
<feature type="domain" description="SWIM-type" evidence="2">
    <location>
        <begin position="36"/>
        <end position="78"/>
    </location>
</feature>
<accession>A0A495R2S3</accession>
<evidence type="ECO:0000256" key="1">
    <source>
        <dbReference type="PROSITE-ProRule" id="PRU00325"/>
    </source>
</evidence>
<protein>
    <submittedName>
        <fullName evidence="3">SWIM zinc finger protein</fullName>
    </submittedName>
</protein>
<gene>
    <name evidence="3" type="ORF">BDK61_0815</name>
</gene>